<evidence type="ECO:0000256" key="7">
    <source>
        <dbReference type="ARBA" id="ARBA00023136"/>
    </source>
</evidence>
<evidence type="ECO:0000256" key="8">
    <source>
        <dbReference type="SAM" id="Phobius"/>
    </source>
</evidence>
<name>A0A8I3AHJ7_VERLO</name>
<dbReference type="PANTHER" id="PTHR11132">
    <property type="entry name" value="SOLUTE CARRIER FAMILY 35"/>
    <property type="match status" value="1"/>
</dbReference>
<dbReference type="EMBL" id="JAEMWZ010000542">
    <property type="protein sequence ID" value="KAG7112808.1"/>
    <property type="molecule type" value="Genomic_DNA"/>
</dbReference>
<dbReference type="GO" id="GO:0005789">
    <property type="term" value="C:endoplasmic reticulum membrane"/>
    <property type="evidence" value="ECO:0007669"/>
    <property type="project" value="UniProtKB-SubCell"/>
</dbReference>
<feature type="transmembrane region" description="Helical" evidence="8">
    <location>
        <begin position="327"/>
        <end position="344"/>
    </location>
</feature>
<comment type="subunit">
    <text evidence="4">Homooligomer.</text>
</comment>
<keyword evidence="6 8" id="KW-1133">Transmembrane helix</keyword>
<comment type="subcellular location">
    <subcellularLocation>
        <location evidence="2">Endoplasmic reticulum membrane</location>
        <topology evidence="2">Multi-pass membrane protein</topology>
    </subcellularLocation>
</comment>
<evidence type="ECO:0000259" key="9">
    <source>
        <dbReference type="Pfam" id="PF03151"/>
    </source>
</evidence>
<keyword evidence="7 8" id="KW-0472">Membrane</keyword>
<evidence type="ECO:0000313" key="11">
    <source>
        <dbReference type="Proteomes" id="UP000689129"/>
    </source>
</evidence>
<keyword evidence="5 8" id="KW-0812">Transmembrane</keyword>
<comment type="caution">
    <text evidence="10">The sequence shown here is derived from an EMBL/GenBank/DDBJ whole genome shotgun (WGS) entry which is preliminary data.</text>
</comment>
<dbReference type="AlphaFoldDB" id="A0A8I3AHJ7"/>
<feature type="transmembrane region" description="Helical" evidence="8">
    <location>
        <begin position="237"/>
        <end position="257"/>
    </location>
</feature>
<dbReference type="OrthoDB" id="6418713at2759"/>
<sequence length="418" mass="45239">MSSSRPSSPAQVLPLTEKPASASYSLHPAFYIGAWIFFSNSTILFNKWLLDTAGFKYPVILTCWHLIFATVATQILARTTTLLDNRHQVKMTGRTYLRAVVPIGLLYSGSLVCSNLVYMYLSVAFIQMLKAGAPVAVLFASWASVAFIQMLKAGAPVAVLFASWAFGVADPDLNTLYNILFIVAGVALASLGEIEFSIVGFMFQIAGIVFEAVRLVMIQVLLKGDESAQKMDPLVSLYYYAPVCAVTNFFVAAIAEFHRFEYADFEKTGFMILMLNASVAFGLNVASVFLIGKTSSLVMTLTGILKNILLIGVSVLIWNTSVSAMQCFGYLLALFGLVIYSTGLDQLKTHAANTWIWARNAATQGGDDGRLSPLVRRTLVITVVVFVFVALVMGYMYGGSRDFLVAGAAAAQDGAGGQ</sequence>
<dbReference type="Proteomes" id="UP000689129">
    <property type="component" value="Unassembled WGS sequence"/>
</dbReference>
<evidence type="ECO:0000256" key="2">
    <source>
        <dbReference type="ARBA" id="ARBA00004477"/>
    </source>
</evidence>
<evidence type="ECO:0000256" key="3">
    <source>
        <dbReference type="ARBA" id="ARBA00010425"/>
    </source>
</evidence>
<feature type="transmembrane region" description="Helical" evidence="8">
    <location>
        <begin position="29"/>
        <end position="50"/>
    </location>
</feature>
<accession>A0A8I3AHJ7</accession>
<feature type="transmembrane region" description="Helical" evidence="8">
    <location>
        <begin position="96"/>
        <end position="121"/>
    </location>
</feature>
<dbReference type="Pfam" id="PF03151">
    <property type="entry name" value="TPT"/>
    <property type="match status" value="1"/>
</dbReference>
<feature type="transmembrane region" description="Helical" evidence="8">
    <location>
        <begin position="297"/>
        <end position="318"/>
    </location>
</feature>
<feature type="transmembrane region" description="Helical" evidence="8">
    <location>
        <begin position="378"/>
        <end position="397"/>
    </location>
</feature>
<feature type="transmembrane region" description="Helical" evidence="8">
    <location>
        <begin position="269"/>
        <end position="291"/>
    </location>
</feature>
<proteinExistence type="inferred from homology"/>
<feature type="domain" description="Sugar phosphate transporter" evidence="9">
    <location>
        <begin position="143"/>
        <end position="341"/>
    </location>
</feature>
<evidence type="ECO:0000256" key="5">
    <source>
        <dbReference type="ARBA" id="ARBA00022692"/>
    </source>
</evidence>
<evidence type="ECO:0000256" key="1">
    <source>
        <dbReference type="ARBA" id="ARBA00003420"/>
    </source>
</evidence>
<comment type="similarity">
    <text evidence="3">Belongs to the TPT transporter family. SLC35D subfamily.</text>
</comment>
<evidence type="ECO:0000256" key="6">
    <source>
        <dbReference type="ARBA" id="ARBA00022989"/>
    </source>
</evidence>
<dbReference type="InterPro" id="IPR004853">
    <property type="entry name" value="Sugar_P_trans_dom"/>
</dbReference>
<feature type="transmembrane region" description="Helical" evidence="8">
    <location>
        <begin position="57"/>
        <end position="76"/>
    </location>
</feature>
<organism evidence="10 11">
    <name type="scientific">Verticillium longisporum</name>
    <name type="common">Verticillium dahliae var. longisporum</name>
    <dbReference type="NCBI Taxonomy" id="100787"/>
    <lineage>
        <taxon>Eukaryota</taxon>
        <taxon>Fungi</taxon>
        <taxon>Dikarya</taxon>
        <taxon>Ascomycota</taxon>
        <taxon>Pezizomycotina</taxon>
        <taxon>Sordariomycetes</taxon>
        <taxon>Hypocreomycetidae</taxon>
        <taxon>Glomerellales</taxon>
        <taxon>Plectosphaerellaceae</taxon>
        <taxon>Verticillium</taxon>
    </lineage>
</organism>
<feature type="transmembrane region" description="Helical" evidence="8">
    <location>
        <begin position="175"/>
        <end position="191"/>
    </location>
</feature>
<protein>
    <submittedName>
        <fullName evidence="10">Sugar phosphate/phosphate translocator like protein</fullName>
    </submittedName>
</protein>
<reference evidence="10" key="1">
    <citation type="journal article" date="2021" name="Mol. Plant Pathol.">
        <title>A 20-kb lineage-specific genomic region tames virulence in pathogenic amphidiploid Verticillium longisporum.</title>
        <authorList>
            <person name="Harting R."/>
            <person name="Starke J."/>
            <person name="Kusch H."/>
            <person name="Poggeler S."/>
            <person name="Maurus I."/>
            <person name="Schluter R."/>
            <person name="Landesfeind M."/>
            <person name="Bulla I."/>
            <person name="Nowrousian M."/>
            <person name="de Jonge R."/>
            <person name="Stahlhut G."/>
            <person name="Hoff K.J."/>
            <person name="Asshauer K.P."/>
            <person name="Thurmer A."/>
            <person name="Stanke M."/>
            <person name="Daniel R."/>
            <person name="Morgenstern B."/>
            <person name="Thomma B.P.H.J."/>
            <person name="Kronstad J.W."/>
            <person name="Braus-Stromeyer S.A."/>
            <person name="Braus G.H."/>
        </authorList>
    </citation>
    <scope>NUCLEOTIDE SEQUENCE</scope>
    <source>
        <strain evidence="10">Vl32</strain>
    </source>
</reference>
<feature type="transmembrane region" description="Helical" evidence="8">
    <location>
        <begin position="198"/>
        <end position="217"/>
    </location>
</feature>
<evidence type="ECO:0000313" key="10">
    <source>
        <dbReference type="EMBL" id="KAG7112808.1"/>
    </source>
</evidence>
<gene>
    <name evidence="10" type="ORF">HYQ45_017066</name>
</gene>
<dbReference type="InterPro" id="IPR050186">
    <property type="entry name" value="TPT_transporter"/>
</dbReference>
<evidence type="ECO:0000256" key="4">
    <source>
        <dbReference type="ARBA" id="ARBA00011182"/>
    </source>
</evidence>
<comment type="function">
    <text evidence="1">Involved in the import of GDP-mannose from the cytoplasm into the Golgi lumen.</text>
</comment>